<protein>
    <submittedName>
        <fullName evidence="2">Uncharacterized protein</fullName>
    </submittedName>
</protein>
<keyword evidence="3" id="KW-1185">Reference proteome</keyword>
<feature type="compositionally biased region" description="Basic and acidic residues" evidence="1">
    <location>
        <begin position="14"/>
        <end position="25"/>
    </location>
</feature>
<feature type="compositionally biased region" description="Polar residues" evidence="1">
    <location>
        <begin position="26"/>
        <end position="40"/>
    </location>
</feature>
<dbReference type="Proteomes" id="UP000202136">
    <property type="component" value="Segment"/>
</dbReference>
<dbReference type="GeneID" id="18559000"/>
<dbReference type="KEGG" id="vg:18559000"/>
<dbReference type="RefSeq" id="YP_009011191.1">
    <property type="nucleotide sequence ID" value="NC_023681.1"/>
</dbReference>
<evidence type="ECO:0000256" key="1">
    <source>
        <dbReference type="SAM" id="MobiDB-lite"/>
    </source>
</evidence>
<reference evidence="2 3" key="1">
    <citation type="journal article" date="2013" name="Virus Genes">
        <title>Complete genomic sequences and comparative analysis of Mamestra brassicae nucleopolyhedrovirus isolated in Korea.</title>
        <authorList>
            <person name="Choi J.B."/>
            <person name="Heo W.I."/>
            <person name="Shin T.Y."/>
            <person name="Bae S.M."/>
            <person name="Kim W.J."/>
            <person name="Kim J.I."/>
            <person name="Kwon M."/>
            <person name="Choi J.Y."/>
            <person name="Je Y.H."/>
            <person name="Jin B.R."/>
            <person name="Woo S.D."/>
        </authorList>
    </citation>
    <scope>NUCLEOTIDE SEQUENCE [LARGE SCALE GENOMIC DNA]</scope>
    <source>
        <strain evidence="2 3">K1</strain>
    </source>
</reference>
<organism evidence="2 3">
    <name type="scientific">Mamestra brassicae nuclear polyhedrosis virus</name>
    <name type="common">MbNPV</name>
    <dbReference type="NCBI Taxonomy" id="78219"/>
    <lineage>
        <taxon>Viruses</taxon>
        <taxon>Viruses incertae sedis</taxon>
        <taxon>Naldaviricetes</taxon>
        <taxon>Lefavirales</taxon>
        <taxon>Baculoviridae</taxon>
        <taxon>Alphabaculovirus</taxon>
        <taxon>Alphabaculovirus mabrassicae</taxon>
    </lineage>
</organism>
<sequence length="335" mass="38452">MSRNGRGLSNKLTEIIRSKRPRQDDLISTPSKNPKTNTADNVISELSLPLHGPVSPMMETDVDESDTEETVDKPQVTVDKPQVTVDKPQVTVDKPEETFKLTCVRPQALKAGNVIFVAAPILNCVYMTPQNIRQIQCVIDNLQRYMDQLRVNISQNSMTLKQHFSDTQHKVIKLYYADIISAIVQNNTVHVHNFHSVSDMFYNYYMGMFHVIEPITHAIVNVNYTVGKTNISQAVTHFMNVCAHHIIFLLQELINKKITLKNSIPTKYIDQIKKRQNVLTNIFNAHLLNLQSCVFYKHTANNDDTVNVGIQPTNYRDRIIPVRLRVHRDDFKLKF</sequence>
<proteinExistence type="predicted"/>
<accession>I3XME4</accession>
<evidence type="ECO:0000313" key="3">
    <source>
        <dbReference type="Proteomes" id="UP000202136"/>
    </source>
</evidence>
<feature type="region of interest" description="Disordered" evidence="1">
    <location>
        <begin position="1"/>
        <end position="40"/>
    </location>
</feature>
<evidence type="ECO:0000313" key="2">
    <source>
        <dbReference type="EMBL" id="AFL64977.1"/>
    </source>
</evidence>
<dbReference type="EMBL" id="JQ798165">
    <property type="protein sequence ID" value="AFL64977.1"/>
    <property type="molecule type" value="Genomic_DNA"/>
</dbReference>
<name>I3XME4_NPVMB</name>
<organismHost>
    <name type="scientific">Lepidoptera</name>
    <name type="common">moths &amp; butterflies</name>
    <dbReference type="NCBI Taxonomy" id="7088"/>
</organismHost>